<protein>
    <submittedName>
        <fullName evidence="2">Uncharacterized protein</fullName>
    </submittedName>
</protein>
<proteinExistence type="predicted"/>
<feature type="transmembrane region" description="Helical" evidence="1">
    <location>
        <begin position="33"/>
        <end position="54"/>
    </location>
</feature>
<comment type="caution">
    <text evidence="2">The sequence shown here is derived from an EMBL/GenBank/DDBJ whole genome shotgun (WGS) entry which is preliminary data.</text>
</comment>
<keyword evidence="1" id="KW-0472">Membrane</keyword>
<keyword evidence="1" id="KW-0812">Transmembrane</keyword>
<organism evidence="2 3">
    <name type="scientific">Hoeflea ulvae</name>
    <dbReference type="NCBI Taxonomy" id="2983764"/>
    <lineage>
        <taxon>Bacteria</taxon>
        <taxon>Pseudomonadati</taxon>
        <taxon>Pseudomonadota</taxon>
        <taxon>Alphaproteobacteria</taxon>
        <taxon>Hyphomicrobiales</taxon>
        <taxon>Rhizobiaceae</taxon>
        <taxon>Hoeflea</taxon>
    </lineage>
</organism>
<accession>A0ABT3YBJ8</accession>
<keyword evidence="1" id="KW-1133">Transmembrane helix</keyword>
<evidence type="ECO:0000256" key="1">
    <source>
        <dbReference type="SAM" id="Phobius"/>
    </source>
</evidence>
<keyword evidence="3" id="KW-1185">Reference proteome</keyword>
<dbReference type="Proteomes" id="UP001081283">
    <property type="component" value="Unassembled WGS sequence"/>
</dbReference>
<dbReference type="RefSeq" id="WP_267611223.1">
    <property type="nucleotide sequence ID" value="NZ_JAOVZQ010000001.1"/>
</dbReference>
<sequence length="298" mass="32728">MRSIVKFTYPTFIGLCGLLAALSDVLQDQNVAVALYASLLVLGIVALVAPSAFVGKTMRTIVGEDDSIGAQSKPFGLSCILLAGVVFGFSTLSAASSSEGGVISSAYPEVRQMQISLGIIENRIASLETTSSDILANTEEMISSSQRWISPSAYINAFSRQHQKTLEQYHFFNGIHYNASNDTGIIFEDVTLSVHDENGKSLSSHRARVMPANDYIADSWQFMDESTYIKDLRDGDVVHPGLNRRLSLCITARRRGSDIWTLERRHYEYSQSDHLTPPQLHLVESTQPEDVDDGAQCG</sequence>
<feature type="transmembrane region" description="Helical" evidence="1">
    <location>
        <begin position="75"/>
        <end position="95"/>
    </location>
</feature>
<reference evidence="2" key="1">
    <citation type="submission" date="2022-10" db="EMBL/GenBank/DDBJ databases">
        <title>Hoeflea sp. J2-29, isolated from marine algae.</title>
        <authorList>
            <person name="Kristyanto S."/>
            <person name="Kim J.M."/>
            <person name="Jeon C.O."/>
        </authorList>
    </citation>
    <scope>NUCLEOTIDE SEQUENCE</scope>
    <source>
        <strain evidence="2">J2-29</strain>
    </source>
</reference>
<dbReference type="EMBL" id="JAOVZQ010000001">
    <property type="protein sequence ID" value="MCY0093253.1"/>
    <property type="molecule type" value="Genomic_DNA"/>
</dbReference>
<gene>
    <name evidence="2" type="ORF">OEG82_04290</name>
</gene>
<evidence type="ECO:0000313" key="3">
    <source>
        <dbReference type="Proteomes" id="UP001081283"/>
    </source>
</evidence>
<evidence type="ECO:0000313" key="2">
    <source>
        <dbReference type="EMBL" id="MCY0093253.1"/>
    </source>
</evidence>
<name>A0ABT3YBJ8_9HYPH</name>